<organism evidence="2 3">
    <name type="scientific">Solirubrobacter ginsenosidimutans</name>
    <dbReference type="NCBI Taxonomy" id="490573"/>
    <lineage>
        <taxon>Bacteria</taxon>
        <taxon>Bacillati</taxon>
        <taxon>Actinomycetota</taxon>
        <taxon>Thermoleophilia</taxon>
        <taxon>Solirubrobacterales</taxon>
        <taxon>Solirubrobacteraceae</taxon>
        <taxon>Solirubrobacter</taxon>
    </lineage>
</organism>
<reference evidence="2" key="1">
    <citation type="submission" date="2022-10" db="EMBL/GenBank/DDBJ databases">
        <title>The WGS of Solirubrobacter ginsenosidimutans DSM 21036.</title>
        <authorList>
            <person name="Jiang Z."/>
        </authorList>
    </citation>
    <scope>NUCLEOTIDE SEQUENCE</scope>
    <source>
        <strain evidence="2">DSM 21036</strain>
    </source>
</reference>
<dbReference type="Proteomes" id="UP001149140">
    <property type="component" value="Unassembled WGS sequence"/>
</dbReference>
<dbReference type="InterPro" id="IPR016032">
    <property type="entry name" value="Sig_transdc_resp-reg_C-effctor"/>
</dbReference>
<gene>
    <name evidence="2" type="ORF">OM076_15640</name>
</gene>
<dbReference type="EMBL" id="JAPDOD010000013">
    <property type="protein sequence ID" value="MDA0161710.1"/>
    <property type="molecule type" value="Genomic_DNA"/>
</dbReference>
<dbReference type="RefSeq" id="WP_270040923.1">
    <property type="nucleotide sequence ID" value="NZ_JAPDOD010000013.1"/>
</dbReference>
<evidence type="ECO:0000313" key="3">
    <source>
        <dbReference type="Proteomes" id="UP001149140"/>
    </source>
</evidence>
<dbReference type="Pfam" id="PF00196">
    <property type="entry name" value="GerE"/>
    <property type="match status" value="1"/>
</dbReference>
<evidence type="ECO:0000313" key="2">
    <source>
        <dbReference type="EMBL" id="MDA0161710.1"/>
    </source>
</evidence>
<comment type="caution">
    <text evidence="2">The sequence shown here is derived from an EMBL/GenBank/DDBJ whole genome shotgun (WGS) entry which is preliminary data.</text>
</comment>
<proteinExistence type="predicted"/>
<dbReference type="InterPro" id="IPR000792">
    <property type="entry name" value="Tscrpt_reg_LuxR_C"/>
</dbReference>
<dbReference type="InterPro" id="IPR036388">
    <property type="entry name" value="WH-like_DNA-bd_sf"/>
</dbReference>
<dbReference type="Gene3D" id="1.10.10.10">
    <property type="entry name" value="Winged helix-like DNA-binding domain superfamily/Winged helix DNA-binding domain"/>
    <property type="match status" value="1"/>
</dbReference>
<dbReference type="GO" id="GO:0003677">
    <property type="term" value="F:DNA binding"/>
    <property type="evidence" value="ECO:0007669"/>
    <property type="project" value="InterPro"/>
</dbReference>
<dbReference type="SUPFAM" id="SSF46894">
    <property type="entry name" value="C-terminal effector domain of the bipartite response regulators"/>
    <property type="match status" value="1"/>
</dbReference>
<sequence>MSTRTVETHRAHIQQKLHRTSRAELVRYTLDRGLLET</sequence>
<protein>
    <submittedName>
        <fullName evidence="2">LuxR C-terminal-related transcriptional regulator</fullName>
    </submittedName>
</protein>
<accession>A0A9X3MSF3</accession>
<keyword evidence="3" id="KW-1185">Reference proteome</keyword>
<feature type="domain" description="HTH luxR-type" evidence="1">
    <location>
        <begin position="1"/>
        <end position="33"/>
    </location>
</feature>
<dbReference type="PROSITE" id="PS50043">
    <property type="entry name" value="HTH_LUXR_2"/>
    <property type="match status" value="1"/>
</dbReference>
<dbReference type="GO" id="GO:0006355">
    <property type="term" value="P:regulation of DNA-templated transcription"/>
    <property type="evidence" value="ECO:0007669"/>
    <property type="project" value="InterPro"/>
</dbReference>
<name>A0A9X3MSF3_9ACTN</name>
<dbReference type="AlphaFoldDB" id="A0A9X3MSF3"/>
<evidence type="ECO:0000259" key="1">
    <source>
        <dbReference type="PROSITE" id="PS50043"/>
    </source>
</evidence>